<dbReference type="EMBL" id="JARBDR010000049">
    <property type="protein sequence ID" value="KAJ8321514.1"/>
    <property type="molecule type" value="Genomic_DNA"/>
</dbReference>
<comment type="caution">
    <text evidence="1">The sequence shown here is derived from an EMBL/GenBank/DDBJ whole genome shotgun (WGS) entry which is preliminary data.</text>
</comment>
<feature type="non-terminal residue" evidence="1">
    <location>
        <position position="338"/>
    </location>
</feature>
<reference evidence="1 2" key="1">
    <citation type="submission" date="2022-12" db="EMBL/GenBank/DDBJ databases">
        <title>Chromosome-level genome of Tegillarca granosa.</title>
        <authorList>
            <person name="Kim J."/>
        </authorList>
    </citation>
    <scope>NUCLEOTIDE SEQUENCE [LARGE SCALE GENOMIC DNA]</scope>
    <source>
        <strain evidence="1">Teg-2019</strain>
        <tissue evidence="1">Adductor muscle</tissue>
    </source>
</reference>
<organism evidence="1 2">
    <name type="scientific">Tegillarca granosa</name>
    <name type="common">Malaysian cockle</name>
    <name type="synonym">Anadara granosa</name>
    <dbReference type="NCBI Taxonomy" id="220873"/>
    <lineage>
        <taxon>Eukaryota</taxon>
        <taxon>Metazoa</taxon>
        <taxon>Spiralia</taxon>
        <taxon>Lophotrochozoa</taxon>
        <taxon>Mollusca</taxon>
        <taxon>Bivalvia</taxon>
        <taxon>Autobranchia</taxon>
        <taxon>Pteriomorphia</taxon>
        <taxon>Arcoida</taxon>
        <taxon>Arcoidea</taxon>
        <taxon>Arcidae</taxon>
        <taxon>Tegillarca</taxon>
    </lineage>
</organism>
<dbReference type="Proteomes" id="UP001217089">
    <property type="component" value="Unassembled WGS sequence"/>
</dbReference>
<evidence type="ECO:0000313" key="2">
    <source>
        <dbReference type="Proteomes" id="UP001217089"/>
    </source>
</evidence>
<sequence>MVGIQTVTMATEPLNTPSKNIFDFDKVINYFKELENNSNHTEVITDTSDCGLAKTMRPQNCTKFLTAFDISLSKINIENNSCPLPDEVLEKFIGKGQYPILTLFTTWIHVEDKVNIHENTIKNWASFRPFIKPVLFSNDSRLIKLCRSSEWDVLPLNKVSKEGIPVLKNMFIEIISRYRSTFYGFANSDILFTSELIHTLHGVLTTSLFDTAKPAMFIGQRKNVENMCDGIGEKWKAIDFISSKSGSLFHEAAQDYFITNKIFPWKDIPEVVIGRIAYDNWLVIHSSQKGYQIIDATKTLLAVHQTTKYGNFEGFKHSNMDYNIKLLAGLFGEINYQA</sequence>
<name>A0ABQ9FW88_TEGGR</name>
<evidence type="ECO:0000313" key="1">
    <source>
        <dbReference type="EMBL" id="KAJ8321514.1"/>
    </source>
</evidence>
<protein>
    <submittedName>
        <fullName evidence="1">Uncharacterized protein</fullName>
    </submittedName>
</protein>
<gene>
    <name evidence="1" type="ORF">KUTeg_000935</name>
</gene>
<keyword evidence="2" id="KW-1185">Reference proteome</keyword>
<accession>A0ABQ9FW88</accession>
<proteinExistence type="predicted"/>